<evidence type="ECO:0000256" key="2">
    <source>
        <dbReference type="ARBA" id="ARBA00022448"/>
    </source>
</evidence>
<keyword evidence="3" id="KW-1003">Cell membrane</keyword>
<keyword evidence="6 7" id="KW-0472">Membrane</keyword>
<dbReference type="GO" id="GO:0055085">
    <property type="term" value="P:transmembrane transport"/>
    <property type="evidence" value="ECO:0007669"/>
    <property type="project" value="InterPro"/>
</dbReference>
<dbReference type="PROSITE" id="PS50928">
    <property type="entry name" value="ABC_TM1"/>
    <property type="match status" value="1"/>
</dbReference>
<dbReference type="GO" id="GO:0005886">
    <property type="term" value="C:plasma membrane"/>
    <property type="evidence" value="ECO:0007669"/>
    <property type="project" value="UniProtKB-SubCell"/>
</dbReference>
<dbReference type="CDD" id="cd06261">
    <property type="entry name" value="TM_PBP2"/>
    <property type="match status" value="1"/>
</dbReference>
<comment type="caution">
    <text evidence="9">The sequence shown here is derived from an EMBL/GenBank/DDBJ whole genome shotgun (WGS) entry which is preliminary data.</text>
</comment>
<evidence type="ECO:0000256" key="6">
    <source>
        <dbReference type="ARBA" id="ARBA00023136"/>
    </source>
</evidence>
<evidence type="ECO:0000313" key="9">
    <source>
        <dbReference type="EMBL" id="TVZ05263.1"/>
    </source>
</evidence>
<feature type="transmembrane region" description="Helical" evidence="7">
    <location>
        <begin position="106"/>
        <end position="128"/>
    </location>
</feature>
<gene>
    <name evidence="9" type="ORF">EAS64_11815</name>
</gene>
<keyword evidence="5 7" id="KW-1133">Transmembrane helix</keyword>
<feature type="transmembrane region" description="Helical" evidence="7">
    <location>
        <begin position="166"/>
        <end position="192"/>
    </location>
</feature>
<evidence type="ECO:0000256" key="3">
    <source>
        <dbReference type="ARBA" id="ARBA00022475"/>
    </source>
</evidence>
<evidence type="ECO:0000256" key="4">
    <source>
        <dbReference type="ARBA" id="ARBA00022692"/>
    </source>
</evidence>
<keyword evidence="4 7" id="KW-0812">Transmembrane</keyword>
<dbReference type="PANTHER" id="PTHR43386">
    <property type="entry name" value="OLIGOPEPTIDE TRANSPORT SYSTEM PERMEASE PROTEIN APPC"/>
    <property type="match status" value="1"/>
</dbReference>
<feature type="transmembrane region" description="Helical" evidence="7">
    <location>
        <begin position="140"/>
        <end position="160"/>
    </location>
</feature>
<dbReference type="OrthoDB" id="9812701at2"/>
<keyword evidence="10" id="KW-1185">Reference proteome</keyword>
<evidence type="ECO:0000256" key="7">
    <source>
        <dbReference type="RuleBase" id="RU363032"/>
    </source>
</evidence>
<evidence type="ECO:0000313" key="10">
    <source>
        <dbReference type="Proteomes" id="UP000460272"/>
    </source>
</evidence>
<dbReference type="SUPFAM" id="SSF161098">
    <property type="entry name" value="MetI-like"/>
    <property type="match status" value="1"/>
</dbReference>
<reference evidence="9 10" key="1">
    <citation type="submission" date="2018-11" db="EMBL/GenBank/DDBJ databases">
        <title>Trebonia kvetii gen.nov., sp.nov., a novel acidophilic actinobacterium, and proposal of the new actinobacterial family Treboniaceae fam. nov.</title>
        <authorList>
            <person name="Rapoport D."/>
            <person name="Sagova-Mareckova M."/>
            <person name="Sedlacek I."/>
            <person name="Provaznik J."/>
            <person name="Kralova S."/>
            <person name="Pavlinic D."/>
            <person name="Benes V."/>
            <person name="Kopecky J."/>
        </authorList>
    </citation>
    <scope>NUCLEOTIDE SEQUENCE [LARGE SCALE GENOMIC DNA]</scope>
    <source>
        <strain evidence="9 10">15Tr583</strain>
    </source>
</reference>
<dbReference type="PANTHER" id="PTHR43386:SF1">
    <property type="entry name" value="D,D-DIPEPTIDE TRANSPORT SYSTEM PERMEASE PROTEIN DDPC-RELATED"/>
    <property type="match status" value="1"/>
</dbReference>
<accession>A0A6P2C6W1</accession>
<organism evidence="9 10">
    <name type="scientific">Trebonia kvetii</name>
    <dbReference type="NCBI Taxonomy" id="2480626"/>
    <lineage>
        <taxon>Bacteria</taxon>
        <taxon>Bacillati</taxon>
        <taxon>Actinomycetota</taxon>
        <taxon>Actinomycetes</taxon>
        <taxon>Streptosporangiales</taxon>
        <taxon>Treboniaceae</taxon>
        <taxon>Trebonia</taxon>
    </lineage>
</organism>
<dbReference type="EMBL" id="RPFW01000002">
    <property type="protein sequence ID" value="TVZ05263.1"/>
    <property type="molecule type" value="Genomic_DNA"/>
</dbReference>
<dbReference type="Gene3D" id="1.10.3720.10">
    <property type="entry name" value="MetI-like"/>
    <property type="match status" value="1"/>
</dbReference>
<dbReference type="InterPro" id="IPR000515">
    <property type="entry name" value="MetI-like"/>
</dbReference>
<dbReference type="InterPro" id="IPR050366">
    <property type="entry name" value="BP-dependent_transpt_permease"/>
</dbReference>
<feature type="domain" description="ABC transmembrane type-1" evidence="8">
    <location>
        <begin position="100"/>
        <end position="289"/>
    </location>
</feature>
<protein>
    <submittedName>
        <fullName evidence="9">ABC transporter permease</fullName>
    </submittedName>
</protein>
<comment type="subcellular location">
    <subcellularLocation>
        <location evidence="1 7">Cell membrane</location>
        <topology evidence="1 7">Multi-pass membrane protein</topology>
    </subcellularLocation>
</comment>
<evidence type="ECO:0000259" key="8">
    <source>
        <dbReference type="PROSITE" id="PS50928"/>
    </source>
</evidence>
<dbReference type="AlphaFoldDB" id="A0A6P2C6W1"/>
<dbReference type="InterPro" id="IPR035906">
    <property type="entry name" value="MetI-like_sf"/>
</dbReference>
<feature type="transmembrane region" description="Helical" evidence="7">
    <location>
        <begin position="270"/>
        <end position="289"/>
    </location>
</feature>
<dbReference type="Pfam" id="PF00528">
    <property type="entry name" value="BPD_transp_1"/>
    <property type="match status" value="1"/>
</dbReference>
<proteinExistence type="inferred from homology"/>
<sequence length="299" mass="31528">MAIPIPDAMLSTAAPPPLPSLVSARQLRAQRIGRALRLWVPAGILIVMLALCFLWPIVYHLPSATNGNIIEAQEPPFSPGHWLGTDAVGVDIFSQLVYGGRVAFEVSAATTLIGMVIGMALGVTAGYVGGWTDAVISRVLDILIAFPALVLALVIAEGLGPSELHVIWALAVFSIPAFGRVSRGATLVVRGLPYMVAARLAGTRGWKIIARHVLPNIMPGIVTFSLLGIGIVIILEGALDFLGYGIPAPGASWGSMIANGQQVLTAQPEYVVIPSIVLLITVVALNMLGDALRERWGVQ</sequence>
<dbReference type="RefSeq" id="WP_145852966.1">
    <property type="nucleotide sequence ID" value="NZ_RPFW01000002.1"/>
</dbReference>
<feature type="transmembrane region" description="Helical" evidence="7">
    <location>
        <begin position="213"/>
        <end position="235"/>
    </location>
</feature>
<comment type="similarity">
    <text evidence="7">Belongs to the binding-protein-dependent transport system permease family.</text>
</comment>
<evidence type="ECO:0000256" key="5">
    <source>
        <dbReference type="ARBA" id="ARBA00022989"/>
    </source>
</evidence>
<evidence type="ECO:0000256" key="1">
    <source>
        <dbReference type="ARBA" id="ARBA00004651"/>
    </source>
</evidence>
<name>A0A6P2C6W1_9ACTN</name>
<feature type="transmembrane region" description="Helical" evidence="7">
    <location>
        <begin position="38"/>
        <end position="58"/>
    </location>
</feature>
<keyword evidence="2 7" id="KW-0813">Transport</keyword>
<dbReference type="Proteomes" id="UP000460272">
    <property type="component" value="Unassembled WGS sequence"/>
</dbReference>